<dbReference type="AlphaFoldDB" id="A0A670ICB7"/>
<sequence length="38" mass="4422">MRKKNKHAVRDVRDIFGIHDTPVSSMFITLEIVGTVFY</sequence>
<protein>
    <submittedName>
        <fullName evidence="1">Uncharacterized protein</fullName>
    </submittedName>
</protein>
<dbReference type="Ensembl" id="ENSPMRT00000009910.1">
    <property type="protein sequence ID" value="ENSPMRP00000009284.1"/>
    <property type="gene ID" value="ENSPMRG00000006249.1"/>
</dbReference>
<reference evidence="1" key="2">
    <citation type="submission" date="2025-08" db="UniProtKB">
        <authorList>
            <consortium name="Ensembl"/>
        </authorList>
    </citation>
    <scope>IDENTIFICATION</scope>
</reference>
<proteinExistence type="predicted"/>
<reference evidence="1 2" key="1">
    <citation type="journal article" date="2019" name="Proc. Natl. Acad. Sci. U.S.A.">
        <title>Regulatory changes in pterin and carotenoid genes underlie balanced color polymorphisms in the wall lizard.</title>
        <authorList>
            <person name="Andrade P."/>
            <person name="Pinho C."/>
            <person name="Perez I de Lanuza G."/>
            <person name="Afonso S."/>
            <person name="Brejcha J."/>
            <person name="Rubin C.J."/>
            <person name="Wallerman O."/>
            <person name="Pereira P."/>
            <person name="Sabatino S.J."/>
            <person name="Bellati A."/>
            <person name="Pellitteri-Rosa D."/>
            <person name="Bosakova Z."/>
            <person name="Bunikis I."/>
            <person name="Carretero M.A."/>
            <person name="Feiner N."/>
            <person name="Marsik P."/>
            <person name="Pauperio F."/>
            <person name="Salvi D."/>
            <person name="Soler L."/>
            <person name="While G.M."/>
            <person name="Uller T."/>
            <person name="Font E."/>
            <person name="Andersson L."/>
            <person name="Carneiro M."/>
        </authorList>
    </citation>
    <scope>NUCLEOTIDE SEQUENCE</scope>
</reference>
<organism evidence="1 2">
    <name type="scientific">Podarcis muralis</name>
    <name type="common">Wall lizard</name>
    <name type="synonym">Lacerta muralis</name>
    <dbReference type="NCBI Taxonomy" id="64176"/>
    <lineage>
        <taxon>Eukaryota</taxon>
        <taxon>Metazoa</taxon>
        <taxon>Chordata</taxon>
        <taxon>Craniata</taxon>
        <taxon>Vertebrata</taxon>
        <taxon>Euteleostomi</taxon>
        <taxon>Lepidosauria</taxon>
        <taxon>Squamata</taxon>
        <taxon>Bifurcata</taxon>
        <taxon>Unidentata</taxon>
        <taxon>Episquamata</taxon>
        <taxon>Laterata</taxon>
        <taxon>Lacertibaenia</taxon>
        <taxon>Lacertidae</taxon>
        <taxon>Podarcis</taxon>
    </lineage>
</organism>
<evidence type="ECO:0000313" key="1">
    <source>
        <dbReference type="Ensembl" id="ENSPMRP00000009284.1"/>
    </source>
</evidence>
<keyword evidence="2" id="KW-1185">Reference proteome</keyword>
<dbReference type="Proteomes" id="UP000472272">
    <property type="component" value="Chromosome 7"/>
</dbReference>
<reference evidence="1" key="3">
    <citation type="submission" date="2025-09" db="UniProtKB">
        <authorList>
            <consortium name="Ensembl"/>
        </authorList>
    </citation>
    <scope>IDENTIFICATION</scope>
</reference>
<evidence type="ECO:0000313" key="2">
    <source>
        <dbReference type="Proteomes" id="UP000472272"/>
    </source>
</evidence>
<name>A0A670ICB7_PODMU</name>
<accession>A0A670ICB7</accession>